<comment type="caution">
    <text evidence="2">The sequence shown here is derived from an EMBL/GenBank/DDBJ whole genome shotgun (WGS) entry which is preliminary data.</text>
</comment>
<sequence>MELNKKATAAITHQLEKSSSQWIVILLKMNTFFDTQTRDQGENQQENDVLRWLEPNYEPTNLTGFSDNNKAAISSEATGGSDSGETADNSMEAQG</sequence>
<protein>
    <submittedName>
        <fullName evidence="2">Uncharacterized protein</fullName>
    </submittedName>
</protein>
<keyword evidence="3" id="KW-1185">Reference proteome</keyword>
<feature type="region of interest" description="Disordered" evidence="1">
    <location>
        <begin position="57"/>
        <end position="95"/>
    </location>
</feature>
<dbReference type="AlphaFoldDB" id="A0ABD3EBE4"/>
<organism evidence="2 3">
    <name type="scientific">Castilleja foliolosa</name>
    <dbReference type="NCBI Taxonomy" id="1961234"/>
    <lineage>
        <taxon>Eukaryota</taxon>
        <taxon>Viridiplantae</taxon>
        <taxon>Streptophyta</taxon>
        <taxon>Embryophyta</taxon>
        <taxon>Tracheophyta</taxon>
        <taxon>Spermatophyta</taxon>
        <taxon>Magnoliopsida</taxon>
        <taxon>eudicotyledons</taxon>
        <taxon>Gunneridae</taxon>
        <taxon>Pentapetalae</taxon>
        <taxon>asterids</taxon>
        <taxon>lamiids</taxon>
        <taxon>Lamiales</taxon>
        <taxon>Orobanchaceae</taxon>
        <taxon>Pedicularideae</taxon>
        <taxon>Castillejinae</taxon>
        <taxon>Castilleja</taxon>
    </lineage>
</organism>
<evidence type="ECO:0000313" key="3">
    <source>
        <dbReference type="Proteomes" id="UP001632038"/>
    </source>
</evidence>
<proteinExistence type="predicted"/>
<gene>
    <name evidence="2" type="ORF">CASFOL_004713</name>
</gene>
<name>A0ABD3EBE4_9LAMI</name>
<dbReference type="EMBL" id="JAVIJP010000006">
    <property type="protein sequence ID" value="KAL3651711.1"/>
    <property type="molecule type" value="Genomic_DNA"/>
</dbReference>
<evidence type="ECO:0000256" key="1">
    <source>
        <dbReference type="SAM" id="MobiDB-lite"/>
    </source>
</evidence>
<evidence type="ECO:0000313" key="2">
    <source>
        <dbReference type="EMBL" id="KAL3651711.1"/>
    </source>
</evidence>
<dbReference type="Proteomes" id="UP001632038">
    <property type="component" value="Unassembled WGS sequence"/>
</dbReference>
<reference evidence="3" key="1">
    <citation type="journal article" date="2024" name="IScience">
        <title>Strigolactones Initiate the Formation of Haustorium-like Structures in Castilleja.</title>
        <authorList>
            <person name="Buerger M."/>
            <person name="Peterson D."/>
            <person name="Chory J."/>
        </authorList>
    </citation>
    <scope>NUCLEOTIDE SEQUENCE [LARGE SCALE GENOMIC DNA]</scope>
</reference>
<accession>A0ABD3EBE4</accession>
<feature type="compositionally biased region" description="Polar residues" evidence="1">
    <location>
        <begin position="58"/>
        <end position="95"/>
    </location>
</feature>